<dbReference type="SMART" id="SM00256">
    <property type="entry name" value="FBOX"/>
    <property type="match status" value="1"/>
</dbReference>
<comment type="caution">
    <text evidence="3">The sequence shown here is derived from an EMBL/GenBank/DDBJ whole genome shotgun (WGS) entry which is preliminary data.</text>
</comment>
<feature type="domain" description="F-box" evidence="2">
    <location>
        <begin position="1"/>
        <end position="47"/>
    </location>
</feature>
<evidence type="ECO:0000259" key="2">
    <source>
        <dbReference type="PROSITE" id="PS50181"/>
    </source>
</evidence>
<dbReference type="InterPro" id="IPR001810">
    <property type="entry name" value="F-box_dom"/>
</dbReference>
<keyword evidence="4" id="KW-1185">Reference proteome</keyword>
<protein>
    <recommendedName>
        <fullName evidence="2">F-box domain-containing protein</fullName>
    </recommendedName>
</protein>
<feature type="region of interest" description="Disordered" evidence="1">
    <location>
        <begin position="380"/>
        <end position="411"/>
    </location>
</feature>
<evidence type="ECO:0000256" key="1">
    <source>
        <dbReference type="SAM" id="MobiDB-lite"/>
    </source>
</evidence>
<feature type="compositionally biased region" description="Basic and acidic residues" evidence="1">
    <location>
        <begin position="387"/>
        <end position="397"/>
    </location>
</feature>
<reference evidence="3 4" key="1">
    <citation type="journal article" date="2020" name="ISME J.">
        <title>Uncovering the hidden diversity of litter-decomposition mechanisms in mushroom-forming fungi.</title>
        <authorList>
            <person name="Floudas D."/>
            <person name="Bentzer J."/>
            <person name="Ahren D."/>
            <person name="Johansson T."/>
            <person name="Persson P."/>
            <person name="Tunlid A."/>
        </authorList>
    </citation>
    <scope>NUCLEOTIDE SEQUENCE [LARGE SCALE GENOMIC DNA]</scope>
    <source>
        <strain evidence="3 4">CBS 146.42</strain>
    </source>
</reference>
<dbReference type="EMBL" id="JAACJO010000036">
    <property type="protein sequence ID" value="KAF5346084.1"/>
    <property type="molecule type" value="Genomic_DNA"/>
</dbReference>
<dbReference type="Gene3D" id="1.20.1280.50">
    <property type="match status" value="1"/>
</dbReference>
<organism evidence="3 4">
    <name type="scientific">Leucocoprinus leucothites</name>
    <dbReference type="NCBI Taxonomy" id="201217"/>
    <lineage>
        <taxon>Eukaryota</taxon>
        <taxon>Fungi</taxon>
        <taxon>Dikarya</taxon>
        <taxon>Basidiomycota</taxon>
        <taxon>Agaricomycotina</taxon>
        <taxon>Agaricomycetes</taxon>
        <taxon>Agaricomycetidae</taxon>
        <taxon>Agaricales</taxon>
        <taxon>Agaricineae</taxon>
        <taxon>Agaricaceae</taxon>
        <taxon>Leucocoprinus</taxon>
    </lineage>
</organism>
<proteinExistence type="predicted"/>
<sequence length="676" mass="76856">MLLSLPPELFVSILKYLPLSDISACVQTSKLLKDLVDQHESTIYRQATAHPSLNLIPHDQILFSEIIPLGLLSKRYLGDANDWKDLCRRACQMRSCWLGKGPSRIKDYYHGYSSYPNVHRIKVDEKRGFIITTHGQHIPPSQGRLVVSDIDSGQPIWGLDSHYVRQYAHCEYGEGFLIFDRSMDAKEVWRLVSVNPEVPDPEAFEIAPESRPDEVQLNAIHITSPGARLKFVPHALLHPPDNVPTRAFRFVYPTLMVAATTCLLLWDVRTGQLVERMNDIATQMPGGESTGNQTQTWAAAVANSSSRLGRICYVEVNNKYALVCGERTFKMFQRQPSQSETRVPSDVPRTARCVMAITRSQLQKRGRWIVNLGYVEPADLPPEFEGWDSKNEPKEMENGQESDGDASTEEESMVIDWEHDESDDDDMDDAPGNHLQIVHVGFDLMERRRRRVAPNDDHPHPRIQFWKNSGKAVVTHQITLTNTATSAHLHDDPIEHSHVSPCGQHLAILADTSRLLIIPYFERILDGRVKDYHDIMIDFQIGPLLQSIYLAYEENRIGVVTQMGLFIIHPTFPPPDDFETPPKLHVQRVALLNDPEILFHVSCLQMTPTSIWINWEVEPNRPSLFSSAWVKVETDEEIFEENLNTTAFLPPGRWPDNSIVLFATDIITHASHAIQM</sequence>
<accession>A0A8H5CQE8</accession>
<dbReference type="PROSITE" id="PS50181">
    <property type="entry name" value="FBOX"/>
    <property type="match status" value="1"/>
</dbReference>
<evidence type="ECO:0000313" key="3">
    <source>
        <dbReference type="EMBL" id="KAF5346084.1"/>
    </source>
</evidence>
<dbReference type="Proteomes" id="UP000559027">
    <property type="component" value="Unassembled WGS sequence"/>
</dbReference>
<evidence type="ECO:0000313" key="4">
    <source>
        <dbReference type="Proteomes" id="UP000559027"/>
    </source>
</evidence>
<dbReference type="OrthoDB" id="550575at2759"/>
<dbReference type="SUPFAM" id="SSF81383">
    <property type="entry name" value="F-box domain"/>
    <property type="match status" value="1"/>
</dbReference>
<feature type="compositionally biased region" description="Acidic residues" evidence="1">
    <location>
        <begin position="398"/>
        <end position="411"/>
    </location>
</feature>
<dbReference type="AlphaFoldDB" id="A0A8H5CQE8"/>
<dbReference type="Pfam" id="PF00646">
    <property type="entry name" value="F-box"/>
    <property type="match status" value="1"/>
</dbReference>
<name>A0A8H5CQE8_9AGAR</name>
<gene>
    <name evidence="3" type="ORF">D9756_010821</name>
</gene>
<dbReference type="InterPro" id="IPR036047">
    <property type="entry name" value="F-box-like_dom_sf"/>
</dbReference>